<dbReference type="EMBL" id="CAJJDN010000143">
    <property type="protein sequence ID" value="CAD8123133.1"/>
    <property type="molecule type" value="Genomic_DNA"/>
</dbReference>
<dbReference type="Proteomes" id="UP000692954">
    <property type="component" value="Unassembled WGS sequence"/>
</dbReference>
<keyword evidence="2" id="KW-1185">Reference proteome</keyword>
<organism evidence="1 2">
    <name type="scientific">Paramecium sonneborni</name>
    <dbReference type="NCBI Taxonomy" id="65129"/>
    <lineage>
        <taxon>Eukaryota</taxon>
        <taxon>Sar</taxon>
        <taxon>Alveolata</taxon>
        <taxon>Ciliophora</taxon>
        <taxon>Intramacronucleata</taxon>
        <taxon>Oligohymenophorea</taxon>
        <taxon>Peniculida</taxon>
        <taxon>Parameciidae</taxon>
        <taxon>Paramecium</taxon>
    </lineage>
</organism>
<sequence length="81" mass="10036">MRSRFKKFRIEYKQYQSYQSSSYINYYQIYLDGIQCHYACQYENTTLTQGKQKCPPKIQFMKWQIIIFFDYLLSLKICNQQ</sequence>
<evidence type="ECO:0000313" key="1">
    <source>
        <dbReference type="EMBL" id="CAD8123133.1"/>
    </source>
</evidence>
<accession>A0A8S1R6W0</accession>
<reference evidence="1" key="1">
    <citation type="submission" date="2021-01" db="EMBL/GenBank/DDBJ databases">
        <authorList>
            <consortium name="Genoscope - CEA"/>
            <person name="William W."/>
        </authorList>
    </citation>
    <scope>NUCLEOTIDE SEQUENCE</scope>
</reference>
<name>A0A8S1R6W0_9CILI</name>
<comment type="caution">
    <text evidence="1">The sequence shown here is derived from an EMBL/GenBank/DDBJ whole genome shotgun (WGS) entry which is preliminary data.</text>
</comment>
<protein>
    <submittedName>
        <fullName evidence="1">Uncharacterized protein</fullName>
    </submittedName>
</protein>
<evidence type="ECO:0000313" key="2">
    <source>
        <dbReference type="Proteomes" id="UP000692954"/>
    </source>
</evidence>
<proteinExistence type="predicted"/>
<dbReference type="AlphaFoldDB" id="A0A8S1R6W0"/>
<gene>
    <name evidence="1" type="ORF">PSON_ATCC_30995.1.T1430009</name>
</gene>